<evidence type="ECO:0000313" key="3">
    <source>
        <dbReference type="EnsemblMetazoa" id="ASIC006808-PA"/>
    </source>
</evidence>
<dbReference type="OrthoDB" id="8195535at2759"/>
<evidence type="ECO:0000256" key="1">
    <source>
        <dbReference type="SAM" id="MobiDB-lite"/>
    </source>
</evidence>
<feature type="compositionally biased region" description="Low complexity" evidence="1">
    <location>
        <begin position="242"/>
        <end position="255"/>
    </location>
</feature>
<dbReference type="EMBL" id="KE524978">
    <property type="protein sequence ID" value="KFB39382.1"/>
    <property type="molecule type" value="Genomic_DNA"/>
</dbReference>
<dbReference type="EnsemblMetazoa" id="ASIC006808-RA">
    <property type="protein sequence ID" value="ASIC006808-PA"/>
    <property type="gene ID" value="ASIC006808"/>
</dbReference>
<sequence length="267" mass="29342">MAVRYETNAGSTWSKHTPRACALVTGSGRYRVGKEPRFVVYRQPPGHYPTGYSAKGHGNVVEASDVLRQILNQKIPHQTHPKKVIAQYEIPSDSNPPPFKPMKHASYLPPSLYGVPIGPIDSVTHSHSITTSFGAAHEEPSLPSSYDIYRSMSLKHGGHSRPHDDSLPSPRSRAPGSVSYELLPPKAGGSSHEIVHEQQLHDLTHHLGNGIEVQKSLAYEIADPSATRLHQKRRSDDPQPQTNSTTNSNKTTNDWDSSRSLANSTKT</sequence>
<dbReference type="Proteomes" id="UP000030765">
    <property type="component" value="Unassembled WGS sequence"/>
</dbReference>
<reference evidence="3" key="2">
    <citation type="submission" date="2020-05" db="UniProtKB">
        <authorList>
            <consortium name="EnsemblMetazoa"/>
        </authorList>
    </citation>
    <scope>IDENTIFICATION</scope>
</reference>
<gene>
    <name evidence="2" type="ORF">ZHAS_00006808</name>
</gene>
<keyword evidence="4" id="KW-1185">Reference proteome</keyword>
<dbReference type="EMBL" id="ATLV01014681">
    <property type="status" value="NOT_ANNOTATED_CDS"/>
    <property type="molecule type" value="Genomic_DNA"/>
</dbReference>
<dbReference type="VEuPathDB" id="VectorBase:ASIS000685"/>
<dbReference type="AlphaFoldDB" id="A0A084VN38"/>
<reference evidence="2 4" key="1">
    <citation type="journal article" date="2014" name="BMC Genomics">
        <title>Genome sequence of Anopheles sinensis provides insight into genetics basis of mosquito competence for malaria parasites.</title>
        <authorList>
            <person name="Zhou D."/>
            <person name="Zhang D."/>
            <person name="Ding G."/>
            <person name="Shi L."/>
            <person name="Hou Q."/>
            <person name="Ye Y."/>
            <person name="Xu Y."/>
            <person name="Zhou H."/>
            <person name="Xiong C."/>
            <person name="Li S."/>
            <person name="Yu J."/>
            <person name="Hong S."/>
            <person name="Yu X."/>
            <person name="Zou P."/>
            <person name="Chen C."/>
            <person name="Chang X."/>
            <person name="Wang W."/>
            <person name="Lv Y."/>
            <person name="Sun Y."/>
            <person name="Ma L."/>
            <person name="Shen B."/>
            <person name="Zhu C."/>
        </authorList>
    </citation>
    <scope>NUCLEOTIDE SEQUENCE [LARGE SCALE GENOMIC DNA]</scope>
</reference>
<accession>A0A084VN38</accession>
<feature type="region of interest" description="Disordered" evidence="1">
    <location>
        <begin position="153"/>
        <end position="194"/>
    </location>
</feature>
<feature type="region of interest" description="Disordered" evidence="1">
    <location>
        <begin position="225"/>
        <end position="267"/>
    </location>
</feature>
<proteinExistence type="predicted"/>
<protein>
    <submittedName>
        <fullName evidence="2 3">Uncharacterized protein</fullName>
    </submittedName>
</protein>
<evidence type="ECO:0000313" key="2">
    <source>
        <dbReference type="EMBL" id="KFB39382.1"/>
    </source>
</evidence>
<name>A0A084VN38_ANOSI</name>
<dbReference type="VEuPathDB" id="VectorBase:ASIC006808"/>
<evidence type="ECO:0000313" key="4">
    <source>
        <dbReference type="Proteomes" id="UP000030765"/>
    </source>
</evidence>
<organism evidence="2">
    <name type="scientific">Anopheles sinensis</name>
    <name type="common">Mosquito</name>
    <dbReference type="NCBI Taxonomy" id="74873"/>
    <lineage>
        <taxon>Eukaryota</taxon>
        <taxon>Metazoa</taxon>
        <taxon>Ecdysozoa</taxon>
        <taxon>Arthropoda</taxon>
        <taxon>Hexapoda</taxon>
        <taxon>Insecta</taxon>
        <taxon>Pterygota</taxon>
        <taxon>Neoptera</taxon>
        <taxon>Endopterygota</taxon>
        <taxon>Diptera</taxon>
        <taxon>Nematocera</taxon>
        <taxon>Culicoidea</taxon>
        <taxon>Culicidae</taxon>
        <taxon>Anophelinae</taxon>
        <taxon>Anopheles</taxon>
    </lineage>
</organism>